<reference evidence="1 2" key="1">
    <citation type="submission" date="2016-09" db="EMBL/GenBank/DDBJ databases">
        <title>The draft genome of Dichanthelium oligosanthes: A C3 panicoid grass species.</title>
        <authorList>
            <person name="Studer A.J."/>
            <person name="Schnable J.C."/>
            <person name="Brutnell T.P."/>
        </authorList>
    </citation>
    <scope>NUCLEOTIDE SEQUENCE [LARGE SCALE GENOMIC DNA]</scope>
    <source>
        <strain evidence="2">cv. Kellogg 1175</strain>
        <tissue evidence="1">Leaf</tissue>
    </source>
</reference>
<evidence type="ECO:0000313" key="1">
    <source>
        <dbReference type="EMBL" id="OEL27672.1"/>
    </source>
</evidence>
<dbReference type="OrthoDB" id="677263at2759"/>
<sequence>MEIYVCILIISTLKEHLEVFVSEFAAEEPNNGKGSLLVSLAEAAFFTGLERNSWNPDAIVFNSWQQYGTPSYWMQTFFRESSGSAIT</sequence>
<dbReference type="PANTHER" id="PTHR31776:SF25">
    <property type="entry name" value="NON-REDUCING END ALPHA-L-ARABINOFURANOSIDASE"/>
    <property type="match status" value="1"/>
</dbReference>
<comment type="caution">
    <text evidence="1">The sequence shown here is derived from an EMBL/GenBank/DDBJ whole genome shotgun (WGS) entry which is preliminary data.</text>
</comment>
<protein>
    <submittedName>
        <fullName evidence="1">Uncharacterized protein</fullName>
    </submittedName>
</protein>
<dbReference type="GO" id="GO:0046556">
    <property type="term" value="F:alpha-L-arabinofuranosidase activity"/>
    <property type="evidence" value="ECO:0007669"/>
    <property type="project" value="TreeGrafter"/>
</dbReference>
<organism evidence="1 2">
    <name type="scientific">Dichanthelium oligosanthes</name>
    <dbReference type="NCBI Taxonomy" id="888268"/>
    <lineage>
        <taxon>Eukaryota</taxon>
        <taxon>Viridiplantae</taxon>
        <taxon>Streptophyta</taxon>
        <taxon>Embryophyta</taxon>
        <taxon>Tracheophyta</taxon>
        <taxon>Spermatophyta</taxon>
        <taxon>Magnoliopsida</taxon>
        <taxon>Liliopsida</taxon>
        <taxon>Poales</taxon>
        <taxon>Poaceae</taxon>
        <taxon>PACMAD clade</taxon>
        <taxon>Panicoideae</taxon>
        <taxon>Panicodae</taxon>
        <taxon>Paniceae</taxon>
        <taxon>Dichantheliinae</taxon>
        <taxon>Dichanthelium</taxon>
    </lineage>
</organism>
<evidence type="ECO:0000313" key="2">
    <source>
        <dbReference type="Proteomes" id="UP000095767"/>
    </source>
</evidence>
<dbReference type="SUPFAM" id="SSF51445">
    <property type="entry name" value="(Trans)glycosidases"/>
    <property type="match status" value="1"/>
</dbReference>
<name>A0A1E5VRF2_9POAL</name>
<proteinExistence type="predicted"/>
<accession>A0A1E5VRF2</accession>
<dbReference type="STRING" id="888268.A0A1E5VRF2"/>
<dbReference type="InterPro" id="IPR017853">
    <property type="entry name" value="GH"/>
</dbReference>
<dbReference type="Proteomes" id="UP000095767">
    <property type="component" value="Unassembled WGS sequence"/>
</dbReference>
<gene>
    <name evidence="1" type="ORF">BAE44_0011309</name>
</gene>
<dbReference type="AlphaFoldDB" id="A0A1E5VRF2"/>
<dbReference type="InterPro" id="IPR051563">
    <property type="entry name" value="Glycosyl_Hydrolase_51"/>
</dbReference>
<keyword evidence="2" id="KW-1185">Reference proteome</keyword>
<dbReference type="EMBL" id="LWDX02031970">
    <property type="protein sequence ID" value="OEL27672.1"/>
    <property type="molecule type" value="Genomic_DNA"/>
</dbReference>
<dbReference type="PANTHER" id="PTHR31776">
    <property type="entry name" value="ALPHA-L-ARABINOFURANOSIDASE 1"/>
    <property type="match status" value="1"/>
</dbReference>